<dbReference type="Proteomes" id="UP000308197">
    <property type="component" value="Unassembled WGS sequence"/>
</dbReference>
<feature type="compositionally biased region" description="Basic residues" evidence="1">
    <location>
        <begin position="1"/>
        <end position="11"/>
    </location>
</feature>
<proteinExistence type="predicted"/>
<organism evidence="2 3">
    <name type="scientific">Polyporus arcularius HHB13444</name>
    <dbReference type="NCBI Taxonomy" id="1314778"/>
    <lineage>
        <taxon>Eukaryota</taxon>
        <taxon>Fungi</taxon>
        <taxon>Dikarya</taxon>
        <taxon>Basidiomycota</taxon>
        <taxon>Agaricomycotina</taxon>
        <taxon>Agaricomycetes</taxon>
        <taxon>Polyporales</taxon>
        <taxon>Polyporaceae</taxon>
        <taxon>Polyporus</taxon>
    </lineage>
</organism>
<accession>A0A5C3P0S9</accession>
<keyword evidence="3" id="KW-1185">Reference proteome</keyword>
<protein>
    <recommendedName>
        <fullName evidence="4">SURP motif domain-containing protein</fullName>
    </recommendedName>
</protein>
<dbReference type="InParanoid" id="A0A5C3P0S9"/>
<feature type="compositionally biased region" description="Gly residues" evidence="1">
    <location>
        <begin position="359"/>
        <end position="368"/>
    </location>
</feature>
<feature type="region of interest" description="Disordered" evidence="1">
    <location>
        <begin position="285"/>
        <end position="368"/>
    </location>
</feature>
<evidence type="ECO:0000313" key="2">
    <source>
        <dbReference type="EMBL" id="TFK82902.1"/>
    </source>
</evidence>
<feature type="region of interest" description="Disordered" evidence="1">
    <location>
        <begin position="181"/>
        <end position="213"/>
    </location>
</feature>
<evidence type="ECO:0008006" key="4">
    <source>
        <dbReference type="Google" id="ProtNLM"/>
    </source>
</evidence>
<evidence type="ECO:0000256" key="1">
    <source>
        <dbReference type="SAM" id="MobiDB-lite"/>
    </source>
</evidence>
<sequence length="368" mass="40640">MSHHLKKRKRRPFDTYGHADQDGAPQADLSLFVQAHEADLVHGPQAANAARSLEVLREDGKDVVGDGLIQWTGTRRDVNPGLGASLSNDEDHLQLQGPAVPSEDTPNDRAGYWVDRYDARLLLESLPDVSSLSPEPGSPGGWSDLPSDAEDTFFFSAAEVEDYRRDKRRRVINRDREARLNALREEHGDDEEEDPREQWGGSDEEPDDAQSELMRRTASHIMSSPNAAQLEMRILANHGADARFAFLRGRWSRAWRLTKSKLRLELEAEKQRKMEEATKGSAAALGGLAGYGSSDEDEYENGESAADARANDPVKPSSPVQDPVPPRPPVEPAADDDALKAARRARAREWAEKRRAAKEGGGQLAASE</sequence>
<dbReference type="STRING" id="1314778.A0A5C3P0S9"/>
<dbReference type="AlphaFoldDB" id="A0A5C3P0S9"/>
<feature type="compositionally biased region" description="Basic and acidic residues" evidence="1">
    <location>
        <begin position="347"/>
        <end position="358"/>
    </location>
</feature>
<evidence type="ECO:0000313" key="3">
    <source>
        <dbReference type="Proteomes" id="UP000308197"/>
    </source>
</evidence>
<reference evidence="2 3" key="1">
    <citation type="journal article" date="2019" name="Nat. Ecol. Evol.">
        <title>Megaphylogeny resolves global patterns of mushroom evolution.</title>
        <authorList>
            <person name="Varga T."/>
            <person name="Krizsan K."/>
            <person name="Foldi C."/>
            <person name="Dima B."/>
            <person name="Sanchez-Garcia M."/>
            <person name="Sanchez-Ramirez S."/>
            <person name="Szollosi G.J."/>
            <person name="Szarkandi J.G."/>
            <person name="Papp V."/>
            <person name="Albert L."/>
            <person name="Andreopoulos W."/>
            <person name="Angelini C."/>
            <person name="Antonin V."/>
            <person name="Barry K.W."/>
            <person name="Bougher N.L."/>
            <person name="Buchanan P."/>
            <person name="Buyck B."/>
            <person name="Bense V."/>
            <person name="Catcheside P."/>
            <person name="Chovatia M."/>
            <person name="Cooper J."/>
            <person name="Damon W."/>
            <person name="Desjardin D."/>
            <person name="Finy P."/>
            <person name="Geml J."/>
            <person name="Haridas S."/>
            <person name="Hughes K."/>
            <person name="Justo A."/>
            <person name="Karasinski D."/>
            <person name="Kautmanova I."/>
            <person name="Kiss B."/>
            <person name="Kocsube S."/>
            <person name="Kotiranta H."/>
            <person name="LaButti K.M."/>
            <person name="Lechner B.E."/>
            <person name="Liimatainen K."/>
            <person name="Lipzen A."/>
            <person name="Lukacs Z."/>
            <person name="Mihaltcheva S."/>
            <person name="Morgado L.N."/>
            <person name="Niskanen T."/>
            <person name="Noordeloos M.E."/>
            <person name="Ohm R.A."/>
            <person name="Ortiz-Santana B."/>
            <person name="Ovrebo C."/>
            <person name="Racz N."/>
            <person name="Riley R."/>
            <person name="Savchenko A."/>
            <person name="Shiryaev A."/>
            <person name="Soop K."/>
            <person name="Spirin V."/>
            <person name="Szebenyi C."/>
            <person name="Tomsovsky M."/>
            <person name="Tulloss R.E."/>
            <person name="Uehling J."/>
            <person name="Grigoriev I.V."/>
            <person name="Vagvolgyi C."/>
            <person name="Papp T."/>
            <person name="Martin F.M."/>
            <person name="Miettinen O."/>
            <person name="Hibbett D.S."/>
            <person name="Nagy L.G."/>
        </authorList>
    </citation>
    <scope>NUCLEOTIDE SEQUENCE [LARGE SCALE GENOMIC DNA]</scope>
    <source>
        <strain evidence="2 3">HHB13444</strain>
    </source>
</reference>
<feature type="compositionally biased region" description="Pro residues" evidence="1">
    <location>
        <begin position="322"/>
        <end position="331"/>
    </location>
</feature>
<feature type="region of interest" description="Disordered" evidence="1">
    <location>
        <begin position="1"/>
        <end position="22"/>
    </location>
</feature>
<dbReference type="EMBL" id="ML211439">
    <property type="protein sequence ID" value="TFK82902.1"/>
    <property type="molecule type" value="Genomic_DNA"/>
</dbReference>
<gene>
    <name evidence="2" type="ORF">K466DRAFT_590178</name>
</gene>
<name>A0A5C3P0S9_9APHY</name>